<evidence type="ECO:0000256" key="1">
    <source>
        <dbReference type="ARBA" id="ARBA00022505"/>
    </source>
</evidence>
<dbReference type="Pfam" id="PF02738">
    <property type="entry name" value="MoCoBD_1"/>
    <property type="match status" value="1"/>
</dbReference>
<name>A0ABU7FKN2_9ACTN</name>
<dbReference type="SUPFAM" id="SSF54665">
    <property type="entry name" value="CO dehydrogenase molybdoprotein N-domain-like"/>
    <property type="match status" value="1"/>
</dbReference>
<protein>
    <submittedName>
        <fullName evidence="4">Xanthine dehydrogenase family protein molybdopterin-binding subunit</fullName>
    </submittedName>
</protein>
<dbReference type="InterPro" id="IPR037165">
    <property type="entry name" value="AldOxase/xan_DH_Mopterin-bd_sf"/>
</dbReference>
<evidence type="ECO:0000313" key="5">
    <source>
        <dbReference type="Proteomes" id="UP001333996"/>
    </source>
</evidence>
<proteinExistence type="predicted"/>
<dbReference type="Proteomes" id="UP001333996">
    <property type="component" value="Unassembled WGS sequence"/>
</dbReference>
<keyword evidence="1" id="KW-0500">Molybdenum</keyword>
<dbReference type="Pfam" id="PF01315">
    <property type="entry name" value="Ald_Xan_dh_C"/>
    <property type="match status" value="1"/>
</dbReference>
<dbReference type="InterPro" id="IPR008274">
    <property type="entry name" value="AldOxase/xan_DH_MoCoBD1"/>
</dbReference>
<dbReference type="InterPro" id="IPR046867">
    <property type="entry name" value="AldOxase/xan_DH_MoCoBD2"/>
</dbReference>
<accession>A0ABU7FKN2</accession>
<dbReference type="EMBL" id="JAYWVC010000065">
    <property type="protein sequence ID" value="MED7824227.1"/>
    <property type="molecule type" value="Genomic_DNA"/>
</dbReference>
<evidence type="ECO:0000259" key="3">
    <source>
        <dbReference type="SMART" id="SM01008"/>
    </source>
</evidence>
<feature type="domain" description="Aldehyde oxidase/xanthine dehydrogenase a/b hammerhead" evidence="3">
    <location>
        <begin position="18"/>
        <end position="133"/>
    </location>
</feature>
<dbReference type="InterPro" id="IPR000674">
    <property type="entry name" value="Ald_Oxase/Xan_DH_a/b"/>
</dbReference>
<dbReference type="PANTHER" id="PTHR11908">
    <property type="entry name" value="XANTHINE DEHYDROGENASE"/>
    <property type="match status" value="1"/>
</dbReference>
<sequence>MSVIGTSVPRLEDDRLLRGRGRFHDDIVRPGQLWLRVVRSPSAHARIRGVDTSAAERMPGVVTVVTATDLPGSPRIPVRQPHPGIDFTPYLQPPLATGFVRYVGDPVAAVLADDPYLAEDAADAVRLDLEELPVALDAHAAATGRLASRPDVPAEVGVVEFGYGEVDEVFATAPHAFSVDLTVGRHSGTPLEPRGLVAEYDERTDRMTVWGATKVPYFNRRVVAGMLSVPEHRIHMPESDAGGSFGVRGEFYPEDLLVPWLCLRTRRPVKWAEDRTEHMIAANHAREQRHVLELALDDEGRLLALRDEGWLDTGGYIRTHGAVVASLTAAMVSGPYRLPACRSRIHIVTTNKTPIGTYRAPGRFQHNFVREQALDIAADRLGIDPVELRRRNLLNEAELPLRRPMNIFGAPMLLDGKDHLAHFDSSREHFGFETWRAEARTARAAGRLVGTGCAVILEKAGLGHDSAVVDVGVTGAVRVSMGGSGSGQGVETVMAQIVAEEFGIQAADVKVVLSDTDILPDGAGSFASRTTVVGGTAVKSAAEAALRKARRVAAALLEVEPEQLVARGGALLVADRPETRIGLGEIVEACFTPRFVQSGEEPGLVGRGTYAADGMTYPYGVHYAQAEVDPETGLVRLLRYAISYEIGRAVNPRMVHGQLYGGAVQGIGGALLEEFRYDERGTPLSTTLNDYLWPRATDVPDIQITIHEDSPAPGNPLGVRGAGEGGTAGVGAAVANAVRDALQLPGDVGTLPLHPERVLALLRRKITENAGPGSEPRKG</sequence>
<keyword evidence="2" id="KW-0560">Oxidoreductase</keyword>
<dbReference type="Gene3D" id="3.90.1170.50">
    <property type="entry name" value="Aldehyde oxidase/xanthine dehydrogenase, a/b hammerhead"/>
    <property type="match status" value="1"/>
</dbReference>
<evidence type="ECO:0000256" key="2">
    <source>
        <dbReference type="ARBA" id="ARBA00023002"/>
    </source>
</evidence>
<keyword evidence="5" id="KW-1185">Reference proteome</keyword>
<evidence type="ECO:0000313" key="4">
    <source>
        <dbReference type="EMBL" id="MED7824227.1"/>
    </source>
</evidence>
<dbReference type="PANTHER" id="PTHR11908:SF132">
    <property type="entry name" value="ALDEHYDE OXIDASE 1-RELATED"/>
    <property type="match status" value="1"/>
</dbReference>
<reference evidence="4" key="1">
    <citation type="submission" date="2024-01" db="EMBL/GenBank/DDBJ databases">
        <title>First draft genome sequence data of TA4-1, the type strain of Gram-positive actinobacterium Streptomyces chiangmaiensis.</title>
        <authorList>
            <person name="Yasawong M."/>
            <person name="Nantapong N."/>
        </authorList>
    </citation>
    <scope>NUCLEOTIDE SEQUENCE</scope>
    <source>
        <strain evidence="4">TA4-1</strain>
    </source>
</reference>
<gene>
    <name evidence="4" type="ORF">VXC91_20140</name>
</gene>
<dbReference type="Pfam" id="PF20256">
    <property type="entry name" value="MoCoBD_2"/>
    <property type="match status" value="1"/>
</dbReference>
<dbReference type="SUPFAM" id="SSF56003">
    <property type="entry name" value="Molybdenum cofactor-binding domain"/>
    <property type="match status" value="1"/>
</dbReference>
<comment type="caution">
    <text evidence="4">The sequence shown here is derived from an EMBL/GenBank/DDBJ whole genome shotgun (WGS) entry which is preliminary data.</text>
</comment>
<organism evidence="4 5">
    <name type="scientific">Streptomyces chiangmaiensis</name>
    <dbReference type="NCBI Taxonomy" id="766497"/>
    <lineage>
        <taxon>Bacteria</taxon>
        <taxon>Bacillati</taxon>
        <taxon>Actinomycetota</taxon>
        <taxon>Actinomycetes</taxon>
        <taxon>Kitasatosporales</taxon>
        <taxon>Streptomycetaceae</taxon>
        <taxon>Streptomyces</taxon>
    </lineage>
</organism>
<dbReference type="SMART" id="SM01008">
    <property type="entry name" value="Ald_Xan_dh_C"/>
    <property type="match status" value="1"/>
</dbReference>
<dbReference type="RefSeq" id="WP_329508676.1">
    <property type="nucleotide sequence ID" value="NZ_BAAAYZ010000290.1"/>
</dbReference>
<dbReference type="Gene3D" id="3.30.365.10">
    <property type="entry name" value="Aldehyde oxidase/xanthine dehydrogenase, molybdopterin binding domain"/>
    <property type="match status" value="4"/>
</dbReference>
<dbReference type="InterPro" id="IPR016208">
    <property type="entry name" value="Ald_Oxase/xanthine_DH-like"/>
</dbReference>
<dbReference type="InterPro" id="IPR036856">
    <property type="entry name" value="Ald_Oxase/Xan_DH_a/b_sf"/>
</dbReference>